<evidence type="ECO:0000256" key="8">
    <source>
        <dbReference type="ARBA" id="ARBA00023033"/>
    </source>
</evidence>
<name>A0A5C6TT34_9SPHN</name>
<accession>A0A5C6TT34</accession>
<evidence type="ECO:0000256" key="6">
    <source>
        <dbReference type="ARBA" id="ARBA00022741"/>
    </source>
</evidence>
<keyword evidence="7" id="KW-0560">Oxidoreductase</keyword>
<dbReference type="GO" id="GO:0018580">
    <property type="term" value="F:nitronate monooxygenase activity"/>
    <property type="evidence" value="ECO:0007669"/>
    <property type="project" value="InterPro"/>
</dbReference>
<dbReference type="Proteomes" id="UP000321249">
    <property type="component" value="Unassembled WGS sequence"/>
</dbReference>
<keyword evidence="8 12" id="KW-0503">Monooxygenase</keyword>
<keyword evidence="13" id="KW-1185">Reference proteome</keyword>
<keyword evidence="4" id="KW-0285">Flavoprotein</keyword>
<keyword evidence="6" id="KW-0547">Nucleotide-binding</keyword>
<comment type="cofactor">
    <cofactor evidence="1">
        <name>FMN</name>
        <dbReference type="ChEBI" id="CHEBI:58210"/>
    </cofactor>
</comment>
<dbReference type="EMBL" id="VOQQ01000001">
    <property type="protein sequence ID" value="TXC63340.1"/>
    <property type="molecule type" value="Genomic_DNA"/>
</dbReference>
<evidence type="ECO:0000256" key="1">
    <source>
        <dbReference type="ARBA" id="ARBA00001917"/>
    </source>
</evidence>
<evidence type="ECO:0000313" key="13">
    <source>
        <dbReference type="Proteomes" id="UP000321249"/>
    </source>
</evidence>
<evidence type="ECO:0000256" key="10">
    <source>
        <dbReference type="ARBA" id="ARBA00049401"/>
    </source>
</evidence>
<dbReference type="GO" id="GO:0009636">
    <property type="term" value="P:response to toxic substance"/>
    <property type="evidence" value="ECO:0007669"/>
    <property type="project" value="UniProtKB-KW"/>
</dbReference>
<comment type="similarity">
    <text evidence="2">Belongs to the nitronate monooxygenase family. NMO class I subfamily.</text>
</comment>
<dbReference type="SUPFAM" id="SSF51412">
    <property type="entry name" value="Inosine monophosphate dehydrogenase (IMPDH)"/>
    <property type="match status" value="1"/>
</dbReference>
<dbReference type="Pfam" id="PF03060">
    <property type="entry name" value="NMO"/>
    <property type="match status" value="1"/>
</dbReference>
<gene>
    <name evidence="12" type="ORF">FRZ32_06495</name>
</gene>
<sequence length="366" mass="37502">MGLDAEHGDVVSWTDRRWIDLAGAATPIIQAPMAGAGGVDLAVAAMRGGGVGSLPCALLTPDAVREQVAMLRARATGPINLNFFCHTMPPPPDEADWRALLSPYYAEYGVGPPDEAPPLRLPFDAAMCAVVEEVRPDIVSFHFGLPDRPLLKRVRAAARLVIASATGVESARRLAAAGVDAVIAQGWEAGGHASDWLPTDAGAPMGLMALVPQIADAVGVPVIAAGGIADARGIAAALALGASAVQLGTAYLHCPESLIHPAHRAALAGPEAELTAFTNLISGGRARGLPGRLTRDLGPIRAEAPPYPYAASALAPLRQAAEAEGDLSFSPAWAGQSARLGRAGEPAEALTRRLAAEALALLGAKA</sequence>
<evidence type="ECO:0000256" key="7">
    <source>
        <dbReference type="ARBA" id="ARBA00023002"/>
    </source>
</evidence>
<dbReference type="AlphaFoldDB" id="A0A5C6TT34"/>
<evidence type="ECO:0000256" key="4">
    <source>
        <dbReference type="ARBA" id="ARBA00022630"/>
    </source>
</evidence>
<evidence type="ECO:0000256" key="9">
    <source>
        <dbReference type="ARBA" id="ARBA00031155"/>
    </source>
</evidence>
<dbReference type="RefSeq" id="WP_147042750.1">
    <property type="nucleotide sequence ID" value="NZ_BAABIR010000003.1"/>
</dbReference>
<dbReference type="GO" id="GO:0000166">
    <property type="term" value="F:nucleotide binding"/>
    <property type="evidence" value="ECO:0007669"/>
    <property type="project" value="UniProtKB-KW"/>
</dbReference>
<organism evidence="12 13">
    <name type="scientific">Allosphingosinicella ginsenosidimutans</name>
    <dbReference type="NCBI Taxonomy" id="1176539"/>
    <lineage>
        <taxon>Bacteria</taxon>
        <taxon>Pseudomonadati</taxon>
        <taxon>Pseudomonadota</taxon>
        <taxon>Alphaproteobacteria</taxon>
        <taxon>Sphingomonadales</taxon>
        <taxon>Sphingomonadaceae</taxon>
        <taxon>Allosphingosinicella</taxon>
    </lineage>
</organism>
<dbReference type="OrthoDB" id="9778912at2"/>
<comment type="caution">
    <text evidence="12">The sequence shown here is derived from an EMBL/GenBank/DDBJ whole genome shotgun (WGS) entry which is preliminary data.</text>
</comment>
<keyword evidence="5" id="KW-0288">FMN</keyword>
<evidence type="ECO:0000256" key="3">
    <source>
        <dbReference type="ARBA" id="ARBA00022575"/>
    </source>
</evidence>
<evidence type="ECO:0000256" key="2">
    <source>
        <dbReference type="ARBA" id="ARBA00009881"/>
    </source>
</evidence>
<dbReference type="PANTHER" id="PTHR42747">
    <property type="entry name" value="NITRONATE MONOOXYGENASE-RELATED"/>
    <property type="match status" value="1"/>
</dbReference>
<keyword evidence="3" id="KW-0216">Detoxification</keyword>
<dbReference type="InterPro" id="IPR004136">
    <property type="entry name" value="NMO"/>
</dbReference>
<comment type="catalytic activity">
    <reaction evidence="10">
        <text>3 propionate 3-nitronate + 3 O2 + H2O = 3 3-oxopropanoate + 2 nitrate + nitrite + H2O2 + 3 H(+)</text>
        <dbReference type="Rhea" id="RHEA:57332"/>
        <dbReference type="ChEBI" id="CHEBI:15377"/>
        <dbReference type="ChEBI" id="CHEBI:15378"/>
        <dbReference type="ChEBI" id="CHEBI:15379"/>
        <dbReference type="ChEBI" id="CHEBI:16240"/>
        <dbReference type="ChEBI" id="CHEBI:16301"/>
        <dbReference type="ChEBI" id="CHEBI:17632"/>
        <dbReference type="ChEBI" id="CHEBI:33190"/>
        <dbReference type="ChEBI" id="CHEBI:136067"/>
    </reaction>
</comment>
<dbReference type="PANTHER" id="PTHR42747:SF3">
    <property type="entry name" value="NITRONATE MONOOXYGENASE-RELATED"/>
    <property type="match status" value="1"/>
</dbReference>
<dbReference type="FunFam" id="3.20.20.70:FF:000154">
    <property type="entry name" value="Probable nitronate monooxygenase"/>
    <property type="match status" value="1"/>
</dbReference>
<reference evidence="12 13" key="1">
    <citation type="journal article" date="2015" name="J. Microbiol.">
        <title>Sphingosinicella ginsenosidimutans sp. nov., with ginsenoside converting activity.</title>
        <authorList>
            <person name="Kim J.K."/>
            <person name="Kang M.S."/>
            <person name="Park S.C."/>
            <person name="Kim K.M."/>
            <person name="Choi K."/>
            <person name="Yoon M.H."/>
            <person name="Im W.T."/>
        </authorList>
    </citation>
    <scope>NUCLEOTIDE SEQUENCE [LARGE SCALE GENOMIC DNA]</scope>
    <source>
        <strain evidence="12 13">BS-11</strain>
    </source>
</reference>
<dbReference type="Gene3D" id="3.20.20.70">
    <property type="entry name" value="Aldolase class I"/>
    <property type="match status" value="1"/>
</dbReference>
<dbReference type="InterPro" id="IPR013785">
    <property type="entry name" value="Aldolase_TIM"/>
</dbReference>
<evidence type="ECO:0000313" key="12">
    <source>
        <dbReference type="EMBL" id="TXC63340.1"/>
    </source>
</evidence>
<dbReference type="CDD" id="cd04730">
    <property type="entry name" value="NPD_like"/>
    <property type="match status" value="1"/>
</dbReference>
<protein>
    <recommendedName>
        <fullName evidence="11">Nitronate monooxygenase</fullName>
    </recommendedName>
    <alternativeName>
        <fullName evidence="9">Propionate 3-nitronate monooxygenase</fullName>
    </alternativeName>
</protein>
<proteinExistence type="inferred from homology"/>
<evidence type="ECO:0000256" key="5">
    <source>
        <dbReference type="ARBA" id="ARBA00022643"/>
    </source>
</evidence>
<evidence type="ECO:0000256" key="11">
    <source>
        <dbReference type="ARBA" id="ARBA00067136"/>
    </source>
</evidence>